<comment type="similarity">
    <text evidence="1">Belongs to the aldo/keto reductase family.</text>
</comment>
<evidence type="ECO:0000313" key="5">
    <source>
        <dbReference type="EMBL" id="TCO75159.1"/>
    </source>
</evidence>
<evidence type="ECO:0000313" key="6">
    <source>
        <dbReference type="Proteomes" id="UP000294980"/>
    </source>
</evidence>
<gene>
    <name evidence="5" type="ORF">EV688_110114</name>
</gene>
<dbReference type="Pfam" id="PF00248">
    <property type="entry name" value="Aldo_ket_red"/>
    <property type="match status" value="1"/>
</dbReference>
<keyword evidence="6" id="KW-1185">Reference proteome</keyword>
<dbReference type="PANTHER" id="PTHR43827:SF3">
    <property type="entry name" value="NADP-DEPENDENT OXIDOREDUCTASE DOMAIN-CONTAINING PROTEIN"/>
    <property type="match status" value="1"/>
</dbReference>
<protein>
    <submittedName>
        <fullName evidence="5">Aldo/keto reductase family protein</fullName>
    </submittedName>
</protein>
<dbReference type="InterPro" id="IPR018170">
    <property type="entry name" value="Aldo/ket_reductase_CS"/>
</dbReference>
<dbReference type="PRINTS" id="PR00069">
    <property type="entry name" value="ALDKETRDTASE"/>
</dbReference>
<organism evidence="5 6">
    <name type="scientific">Chromatocurvus halotolerans</name>
    <dbReference type="NCBI Taxonomy" id="1132028"/>
    <lineage>
        <taxon>Bacteria</taxon>
        <taxon>Pseudomonadati</taxon>
        <taxon>Pseudomonadota</taxon>
        <taxon>Gammaproteobacteria</taxon>
        <taxon>Cellvibrionales</taxon>
        <taxon>Halieaceae</taxon>
        <taxon>Chromatocurvus</taxon>
    </lineage>
</organism>
<dbReference type="InterPro" id="IPR036812">
    <property type="entry name" value="NAD(P)_OxRdtase_dom_sf"/>
</dbReference>
<dbReference type="OrthoDB" id="9804790at2"/>
<sequence>MNDLQHRGQVKHMGVSNFTVPRLEKAREASRSPIFANQIEYHPFLGEIPIRNYCREHGILVTAYCPIAHGQVAEDPTLREIAEVNGKTPVQVALRWLLQQEQVIAIPKSGEPSHIHDNIDIFDFELTSSEMDRIVALDRHERLIHPEFAPGWNES</sequence>
<keyword evidence="2" id="KW-0521">NADP</keyword>
<comment type="caution">
    <text evidence="5">The sequence shown here is derived from an EMBL/GenBank/DDBJ whole genome shotgun (WGS) entry which is preliminary data.</text>
</comment>
<accession>A0A4R2KVF3</accession>
<reference evidence="5 6" key="1">
    <citation type="submission" date="2019-03" db="EMBL/GenBank/DDBJ databases">
        <title>Genomic Encyclopedia of Type Strains, Phase IV (KMG-IV): sequencing the most valuable type-strain genomes for metagenomic binning, comparative biology and taxonomic classification.</title>
        <authorList>
            <person name="Goeker M."/>
        </authorList>
    </citation>
    <scope>NUCLEOTIDE SEQUENCE [LARGE SCALE GENOMIC DNA]</scope>
    <source>
        <strain evidence="5 6">DSM 23344</strain>
    </source>
</reference>
<dbReference type="RefSeq" id="WP_117318432.1">
    <property type="nucleotide sequence ID" value="NZ_QQSW01000014.1"/>
</dbReference>
<keyword evidence="3" id="KW-0560">Oxidoreductase</keyword>
<dbReference type="InterPro" id="IPR020471">
    <property type="entry name" value="AKR"/>
</dbReference>
<proteinExistence type="inferred from homology"/>
<dbReference type="EMBL" id="SLWX01000010">
    <property type="protein sequence ID" value="TCO75159.1"/>
    <property type="molecule type" value="Genomic_DNA"/>
</dbReference>
<dbReference type="InterPro" id="IPR023210">
    <property type="entry name" value="NADP_OxRdtase_dom"/>
</dbReference>
<feature type="domain" description="NADP-dependent oxidoreductase" evidence="4">
    <location>
        <begin position="1"/>
        <end position="138"/>
    </location>
</feature>
<dbReference type="Proteomes" id="UP000294980">
    <property type="component" value="Unassembled WGS sequence"/>
</dbReference>
<dbReference type="PANTHER" id="PTHR43827">
    <property type="entry name" value="2,5-DIKETO-D-GLUCONIC ACID REDUCTASE"/>
    <property type="match status" value="1"/>
</dbReference>
<evidence type="ECO:0000259" key="4">
    <source>
        <dbReference type="Pfam" id="PF00248"/>
    </source>
</evidence>
<evidence type="ECO:0000256" key="2">
    <source>
        <dbReference type="ARBA" id="ARBA00022857"/>
    </source>
</evidence>
<dbReference type="AlphaFoldDB" id="A0A4R2KVF3"/>
<dbReference type="SUPFAM" id="SSF51430">
    <property type="entry name" value="NAD(P)-linked oxidoreductase"/>
    <property type="match status" value="1"/>
</dbReference>
<dbReference type="PROSITE" id="PS00062">
    <property type="entry name" value="ALDOKETO_REDUCTASE_2"/>
    <property type="match status" value="1"/>
</dbReference>
<dbReference type="GO" id="GO:0016616">
    <property type="term" value="F:oxidoreductase activity, acting on the CH-OH group of donors, NAD or NADP as acceptor"/>
    <property type="evidence" value="ECO:0007669"/>
    <property type="project" value="UniProtKB-ARBA"/>
</dbReference>
<name>A0A4R2KVF3_9GAMM</name>
<evidence type="ECO:0000256" key="3">
    <source>
        <dbReference type="ARBA" id="ARBA00023002"/>
    </source>
</evidence>
<dbReference type="Gene3D" id="3.20.20.100">
    <property type="entry name" value="NADP-dependent oxidoreductase domain"/>
    <property type="match status" value="1"/>
</dbReference>
<evidence type="ECO:0000256" key="1">
    <source>
        <dbReference type="ARBA" id="ARBA00007905"/>
    </source>
</evidence>